<evidence type="ECO:0000313" key="2">
    <source>
        <dbReference type="Proteomes" id="UP000571554"/>
    </source>
</evidence>
<name>A0A7W9TZN5_9BURK</name>
<sequence length="161" mass="17728">MIQTHMGLAVELDQAAWVGHLPEGQVAHGQSGMIDAGRKAFVIYVSPGTLHRAASPFHATSKIFAHKSAMSDIVSIRYRGGRAMSDPVNEDSERTQKLLFEFGQAQHLMATELRAGLKDDPRAGQAREQRVRGSRRFPGCSTAWNALFFANYQTCQITARA</sequence>
<dbReference type="Proteomes" id="UP000571554">
    <property type="component" value="Unassembled WGS sequence"/>
</dbReference>
<organism evidence="1 2">
    <name type="scientific">Paraburkholderia bannensis</name>
    <dbReference type="NCBI Taxonomy" id="765414"/>
    <lineage>
        <taxon>Bacteria</taxon>
        <taxon>Pseudomonadati</taxon>
        <taxon>Pseudomonadota</taxon>
        <taxon>Betaproteobacteria</taxon>
        <taxon>Burkholderiales</taxon>
        <taxon>Burkholderiaceae</taxon>
        <taxon>Paraburkholderia</taxon>
    </lineage>
</organism>
<dbReference type="RefSeq" id="WP_183726430.1">
    <property type="nucleotide sequence ID" value="NZ_JACHBW010000012.1"/>
</dbReference>
<evidence type="ECO:0000313" key="1">
    <source>
        <dbReference type="EMBL" id="MBB6104299.1"/>
    </source>
</evidence>
<reference evidence="1 2" key="1">
    <citation type="submission" date="2020-08" db="EMBL/GenBank/DDBJ databases">
        <title>Above-ground endophytic microbial communities from plants in different locations in the United States.</title>
        <authorList>
            <person name="Frank C."/>
        </authorList>
    </citation>
    <scope>NUCLEOTIDE SEQUENCE [LARGE SCALE GENOMIC DNA]</scope>
    <source>
        <strain evidence="1 2">WP4_2_2</strain>
    </source>
</reference>
<accession>A0A7W9TZN5</accession>
<keyword evidence="2" id="KW-1185">Reference proteome</keyword>
<comment type="caution">
    <text evidence="1">The sequence shown here is derived from an EMBL/GenBank/DDBJ whole genome shotgun (WGS) entry which is preliminary data.</text>
</comment>
<protein>
    <submittedName>
        <fullName evidence="1">Uncharacterized protein</fullName>
    </submittedName>
</protein>
<gene>
    <name evidence="1" type="ORF">F4827_004158</name>
</gene>
<dbReference type="EMBL" id="JACHBW010000012">
    <property type="protein sequence ID" value="MBB6104299.1"/>
    <property type="molecule type" value="Genomic_DNA"/>
</dbReference>
<proteinExistence type="predicted"/>
<dbReference type="AlphaFoldDB" id="A0A7W9TZN5"/>